<dbReference type="InterPro" id="IPR002772">
    <property type="entry name" value="Glyco_hydro_3_C"/>
</dbReference>
<dbReference type="SUPFAM" id="SSF51445">
    <property type="entry name" value="(Trans)glycosidases"/>
    <property type="match status" value="1"/>
</dbReference>
<organism evidence="6 7">
    <name type="scientific">Kitasatospora putterlickiae</name>
    <dbReference type="NCBI Taxonomy" id="221725"/>
    <lineage>
        <taxon>Bacteria</taxon>
        <taxon>Bacillati</taxon>
        <taxon>Actinomycetota</taxon>
        <taxon>Actinomycetes</taxon>
        <taxon>Kitasatosporales</taxon>
        <taxon>Streptomycetaceae</taxon>
        <taxon>Kitasatospora</taxon>
    </lineage>
</organism>
<evidence type="ECO:0000256" key="1">
    <source>
        <dbReference type="ARBA" id="ARBA00005336"/>
    </source>
</evidence>
<dbReference type="InterPro" id="IPR036962">
    <property type="entry name" value="Glyco_hydro_3_N_sf"/>
</dbReference>
<keyword evidence="4" id="KW-0326">Glycosidase</keyword>
<dbReference type="InterPro" id="IPR036881">
    <property type="entry name" value="Glyco_hydro_3_C_sf"/>
</dbReference>
<dbReference type="PROSITE" id="PS00775">
    <property type="entry name" value="GLYCOSYL_HYDROL_F3"/>
    <property type="match status" value="1"/>
</dbReference>
<dbReference type="InterPro" id="IPR013783">
    <property type="entry name" value="Ig-like_fold"/>
</dbReference>
<dbReference type="RefSeq" id="WP_344333759.1">
    <property type="nucleotide sequence ID" value="NZ_BAAAKJ010000140.1"/>
</dbReference>
<keyword evidence="7" id="KW-1185">Reference proteome</keyword>
<dbReference type="Pfam" id="PF01915">
    <property type="entry name" value="Glyco_hydro_3_C"/>
    <property type="match status" value="1"/>
</dbReference>
<dbReference type="PANTHER" id="PTHR42715">
    <property type="entry name" value="BETA-GLUCOSIDASE"/>
    <property type="match status" value="1"/>
</dbReference>
<dbReference type="InterPro" id="IPR050288">
    <property type="entry name" value="Cellulose_deg_GH3"/>
</dbReference>
<proteinExistence type="inferred from homology"/>
<dbReference type="SMART" id="SM01217">
    <property type="entry name" value="Fn3_like"/>
    <property type="match status" value="1"/>
</dbReference>
<evidence type="ECO:0000313" key="7">
    <source>
        <dbReference type="Proteomes" id="UP001499863"/>
    </source>
</evidence>
<dbReference type="InterPro" id="IPR026891">
    <property type="entry name" value="Fn3-like"/>
</dbReference>
<keyword evidence="2 4" id="KW-0378">Hydrolase</keyword>
<dbReference type="InterPro" id="IPR019800">
    <property type="entry name" value="Glyco_hydro_3_AS"/>
</dbReference>
<evidence type="ECO:0000256" key="3">
    <source>
        <dbReference type="ARBA" id="ARBA00023277"/>
    </source>
</evidence>
<feature type="domain" description="Fibronectin type III-like" evidence="5">
    <location>
        <begin position="580"/>
        <end position="650"/>
    </location>
</feature>
<dbReference type="PANTHER" id="PTHR42715:SF10">
    <property type="entry name" value="BETA-GLUCOSIDASE"/>
    <property type="match status" value="1"/>
</dbReference>
<protein>
    <submittedName>
        <fullName evidence="6">Glycoside hydrolase family 3 C-terminal domain-containing protein</fullName>
    </submittedName>
</protein>
<dbReference type="GO" id="GO:0016787">
    <property type="term" value="F:hydrolase activity"/>
    <property type="evidence" value="ECO:0007669"/>
    <property type="project" value="UniProtKB-KW"/>
</dbReference>
<evidence type="ECO:0000256" key="4">
    <source>
        <dbReference type="RuleBase" id="RU361161"/>
    </source>
</evidence>
<gene>
    <name evidence="6" type="ORF">GCM10009639_27480</name>
</gene>
<dbReference type="InterPro" id="IPR017853">
    <property type="entry name" value="GH"/>
</dbReference>
<dbReference type="Gene3D" id="3.20.20.300">
    <property type="entry name" value="Glycoside hydrolase, family 3, N-terminal domain"/>
    <property type="match status" value="1"/>
</dbReference>
<comment type="caution">
    <text evidence="6">The sequence shown here is derived from an EMBL/GenBank/DDBJ whole genome shotgun (WGS) entry which is preliminary data.</text>
</comment>
<evidence type="ECO:0000256" key="2">
    <source>
        <dbReference type="ARBA" id="ARBA00022801"/>
    </source>
</evidence>
<dbReference type="Gene3D" id="2.60.40.10">
    <property type="entry name" value="Immunoglobulins"/>
    <property type="match status" value="1"/>
</dbReference>
<name>A0ABN1XZL3_9ACTN</name>
<dbReference type="SUPFAM" id="SSF52279">
    <property type="entry name" value="Beta-D-glucan exohydrolase, C-terminal domain"/>
    <property type="match status" value="1"/>
</dbReference>
<reference evidence="6 7" key="1">
    <citation type="journal article" date="2019" name="Int. J. Syst. Evol. Microbiol.">
        <title>The Global Catalogue of Microorganisms (GCM) 10K type strain sequencing project: providing services to taxonomists for standard genome sequencing and annotation.</title>
        <authorList>
            <consortium name="The Broad Institute Genomics Platform"/>
            <consortium name="The Broad Institute Genome Sequencing Center for Infectious Disease"/>
            <person name="Wu L."/>
            <person name="Ma J."/>
        </authorList>
    </citation>
    <scope>NUCLEOTIDE SEQUENCE [LARGE SCALE GENOMIC DNA]</scope>
    <source>
        <strain evidence="6 7">JCM 12393</strain>
    </source>
</reference>
<keyword evidence="3" id="KW-0119">Carbohydrate metabolism</keyword>
<dbReference type="Gene3D" id="3.40.50.1700">
    <property type="entry name" value="Glycoside hydrolase family 3 C-terminal domain"/>
    <property type="match status" value="1"/>
</dbReference>
<evidence type="ECO:0000259" key="5">
    <source>
        <dbReference type="SMART" id="SM01217"/>
    </source>
</evidence>
<comment type="similarity">
    <text evidence="1 4">Belongs to the glycosyl hydrolase 3 family.</text>
</comment>
<dbReference type="Proteomes" id="UP001499863">
    <property type="component" value="Unassembled WGS sequence"/>
</dbReference>
<sequence>MTSDRVSDLSLAEQASLTSGATSWTTTPVPGTVRALTLSDGPHGIRRPAEDGPGVSFLGTSLPATCYPPAVTLGSSWDTGLAHRVGAALAREASAFGVDVVLGPGVNIKRSPLCGRDFEYFSEDPHISGRMGAAVVTGIQSLGVGACVKHFAVNNQETDRMRVSAEVDERTLRELYLPAFEHIVREAKPYTVMCSYNRVNGVHASQNRELLTRILREEWGFDGLVMSDWGAVNDRVAALAAGLDLEMPPTGTDDEIVTAVQEGRLDASAVATAAGRVLRLRDRVDRAERVAAWDADAHHELAREAARDGAVLLKNEGGLLPLDPHARQRLAVIGEFARTPRYQGHGSSRVTPTRVDTAWDALRAQAGPALTLAFAPGFTLDDTPDPSLATEAVALAAESDTALLFLGLPDSSETEGLDRTHIQLPAEQLELLRHVSAVCPRVAVVLANGAVVSVAEWQDDAAAVLEAWLGGQAGGSALADLLFGAHSPSGRLTESIPLRLQDTPSYPHFPGQDGRSVYGEGRFVGYRHYDTVDLPVAYPFGHGLSYTTFRYDHLEVERTGENAWTARVTVTNTGARGGAEVVQLYLAVDEPQPTRPRRELRGFAKLRLEPGASGRAEFQLTGRDLARWSTSRRDWRVDPGTFTVEVGASSRDIRLRSWLRTPGDGVLDPLSDQSSLGEWLAHPIGSAVLAEHLADLPFATTLAAGDAQLLAAAHQVPLVKFTGFGLGVTRAHITALVTEVAERRKR</sequence>
<dbReference type="Pfam" id="PF00933">
    <property type="entry name" value="Glyco_hydro_3"/>
    <property type="match status" value="1"/>
</dbReference>
<accession>A0ABN1XZL3</accession>
<dbReference type="InterPro" id="IPR001764">
    <property type="entry name" value="Glyco_hydro_3_N"/>
</dbReference>
<dbReference type="EMBL" id="BAAAKJ010000140">
    <property type="protein sequence ID" value="GAA1393906.1"/>
    <property type="molecule type" value="Genomic_DNA"/>
</dbReference>
<dbReference type="Pfam" id="PF14310">
    <property type="entry name" value="Fn3-like"/>
    <property type="match status" value="1"/>
</dbReference>
<evidence type="ECO:0000313" key="6">
    <source>
        <dbReference type="EMBL" id="GAA1393906.1"/>
    </source>
</evidence>
<dbReference type="PRINTS" id="PR00133">
    <property type="entry name" value="GLHYDRLASE3"/>
</dbReference>